<dbReference type="Pfam" id="PF00877">
    <property type="entry name" value="NLPC_P60"/>
    <property type="match status" value="1"/>
</dbReference>
<feature type="region of interest" description="Disordered" evidence="5">
    <location>
        <begin position="228"/>
        <end position="448"/>
    </location>
</feature>
<dbReference type="EMBL" id="ADCP02000002">
    <property type="protein sequence ID" value="EFV45960.1"/>
    <property type="molecule type" value="Genomic_DNA"/>
</dbReference>
<dbReference type="RefSeq" id="WP_005024288.1">
    <property type="nucleotide sequence ID" value="NZ_KE150239.1"/>
</dbReference>
<feature type="compositionally biased region" description="Low complexity" evidence="5">
    <location>
        <begin position="348"/>
        <end position="406"/>
    </location>
</feature>
<dbReference type="PROSITE" id="PS51257">
    <property type="entry name" value="PROKAR_LIPOPROTEIN"/>
    <property type="match status" value="1"/>
</dbReference>
<keyword evidence="9" id="KW-1185">Reference proteome</keyword>
<dbReference type="InterPro" id="IPR000064">
    <property type="entry name" value="NLP_P60_dom"/>
</dbReference>
<dbReference type="GeneID" id="78086989"/>
<evidence type="ECO:0000256" key="6">
    <source>
        <dbReference type="SAM" id="SignalP"/>
    </source>
</evidence>
<dbReference type="AlphaFoldDB" id="E5Y214"/>
<feature type="compositionally biased region" description="Low complexity" evidence="5">
    <location>
        <begin position="435"/>
        <end position="448"/>
    </location>
</feature>
<evidence type="ECO:0000256" key="1">
    <source>
        <dbReference type="ARBA" id="ARBA00007074"/>
    </source>
</evidence>
<accession>E5Y214</accession>
<feature type="compositionally biased region" description="Basic and acidic residues" evidence="5">
    <location>
        <begin position="248"/>
        <end position="258"/>
    </location>
</feature>
<comment type="caution">
    <text evidence="8">The sequence shown here is derived from an EMBL/GenBank/DDBJ whole genome shotgun (WGS) entry which is preliminary data.</text>
</comment>
<feature type="compositionally biased region" description="Low complexity" evidence="5">
    <location>
        <begin position="284"/>
        <end position="300"/>
    </location>
</feature>
<feature type="compositionally biased region" description="Polar residues" evidence="5">
    <location>
        <begin position="407"/>
        <end position="420"/>
    </location>
</feature>
<comment type="similarity">
    <text evidence="1">Belongs to the peptidase C40 family.</text>
</comment>
<evidence type="ECO:0000256" key="2">
    <source>
        <dbReference type="ARBA" id="ARBA00022670"/>
    </source>
</evidence>
<protein>
    <recommendedName>
        <fullName evidence="7">NlpC/P60 domain-containing protein</fullName>
    </recommendedName>
</protein>
<keyword evidence="3" id="KW-0378">Hydrolase</keyword>
<keyword evidence="2" id="KW-0645">Protease</keyword>
<reference evidence="8 9" key="1">
    <citation type="submission" date="2010-10" db="EMBL/GenBank/DDBJ databases">
        <authorList>
            <consortium name="The Broad Institute Genome Sequencing Platform"/>
            <person name="Ward D."/>
            <person name="Earl A."/>
            <person name="Feldgarden M."/>
            <person name="Young S.K."/>
            <person name="Gargeya S."/>
            <person name="Zeng Q."/>
            <person name="Alvarado L."/>
            <person name="Berlin A."/>
            <person name="Bochicchio J."/>
            <person name="Chapman S.B."/>
            <person name="Chen Z."/>
            <person name="Freedman E."/>
            <person name="Gellesch M."/>
            <person name="Goldberg J."/>
            <person name="Griggs A."/>
            <person name="Gujja S."/>
            <person name="Heilman E."/>
            <person name="Heiman D."/>
            <person name="Howarth C."/>
            <person name="Mehta T."/>
            <person name="Neiman D."/>
            <person name="Pearson M."/>
            <person name="Roberts A."/>
            <person name="Saif S."/>
            <person name="Shea T."/>
            <person name="Shenoy N."/>
            <person name="Sisk P."/>
            <person name="Stolte C."/>
            <person name="Sykes S."/>
            <person name="White J."/>
            <person name="Yandava C."/>
            <person name="Allen-Vercoe E."/>
            <person name="Sibley C."/>
            <person name="Ambrose C.E."/>
            <person name="Strauss J."/>
            <person name="Daigneault M."/>
            <person name="Haas B."/>
            <person name="Nusbaum C."/>
            <person name="Birren B."/>
        </authorList>
    </citation>
    <scope>NUCLEOTIDE SEQUENCE [LARGE SCALE GENOMIC DNA]</scope>
    <source>
        <strain evidence="8 9">3_1_6</strain>
    </source>
</reference>
<feature type="chain" id="PRO_5003203214" description="NlpC/P60 domain-containing protein" evidence="6">
    <location>
        <begin position="22"/>
        <end position="448"/>
    </location>
</feature>
<dbReference type="Gene3D" id="3.90.1720.10">
    <property type="entry name" value="endopeptidase domain like (from Nostoc punctiforme)"/>
    <property type="match status" value="1"/>
</dbReference>
<dbReference type="eggNOG" id="COG0791">
    <property type="taxonomic scope" value="Bacteria"/>
</dbReference>
<keyword evidence="4" id="KW-0788">Thiol protease</keyword>
<dbReference type="PROSITE" id="PS51935">
    <property type="entry name" value="NLPC_P60"/>
    <property type="match status" value="1"/>
</dbReference>
<feature type="signal peptide" evidence="6">
    <location>
        <begin position="1"/>
        <end position="21"/>
    </location>
</feature>
<evidence type="ECO:0000313" key="8">
    <source>
        <dbReference type="EMBL" id="EFV45960.1"/>
    </source>
</evidence>
<evidence type="ECO:0000259" key="7">
    <source>
        <dbReference type="PROSITE" id="PS51935"/>
    </source>
</evidence>
<dbReference type="Proteomes" id="UP000006034">
    <property type="component" value="Unassembled WGS sequence"/>
</dbReference>
<dbReference type="PANTHER" id="PTHR47053:SF1">
    <property type="entry name" value="MUREIN DD-ENDOPEPTIDASE MEPH-RELATED"/>
    <property type="match status" value="1"/>
</dbReference>
<keyword evidence="6" id="KW-0732">Signal</keyword>
<feature type="compositionally biased region" description="Polar residues" evidence="5">
    <location>
        <begin position="231"/>
        <end position="242"/>
    </location>
</feature>
<proteinExistence type="inferred from homology"/>
<feature type="domain" description="NlpC/P60" evidence="7">
    <location>
        <begin position="81"/>
        <end position="202"/>
    </location>
</feature>
<dbReference type="PANTHER" id="PTHR47053">
    <property type="entry name" value="MUREIN DD-ENDOPEPTIDASE MEPH-RELATED"/>
    <property type="match status" value="1"/>
</dbReference>
<organism evidence="8 9">
    <name type="scientific">Bilophila wadsworthia (strain 3_1_6)</name>
    <dbReference type="NCBI Taxonomy" id="563192"/>
    <lineage>
        <taxon>Bacteria</taxon>
        <taxon>Pseudomonadati</taxon>
        <taxon>Thermodesulfobacteriota</taxon>
        <taxon>Desulfovibrionia</taxon>
        <taxon>Desulfovibrionales</taxon>
        <taxon>Desulfovibrionaceae</taxon>
        <taxon>Bilophila</taxon>
    </lineage>
</organism>
<evidence type="ECO:0000256" key="3">
    <source>
        <dbReference type="ARBA" id="ARBA00022801"/>
    </source>
</evidence>
<dbReference type="SUPFAM" id="SSF54001">
    <property type="entry name" value="Cysteine proteinases"/>
    <property type="match status" value="1"/>
</dbReference>
<dbReference type="InterPro" id="IPR051202">
    <property type="entry name" value="Peptidase_C40"/>
</dbReference>
<dbReference type="GO" id="GO:0008234">
    <property type="term" value="F:cysteine-type peptidase activity"/>
    <property type="evidence" value="ECO:0007669"/>
    <property type="project" value="UniProtKB-KW"/>
</dbReference>
<evidence type="ECO:0000313" key="9">
    <source>
        <dbReference type="Proteomes" id="UP000006034"/>
    </source>
</evidence>
<evidence type="ECO:0000256" key="5">
    <source>
        <dbReference type="SAM" id="MobiDB-lite"/>
    </source>
</evidence>
<dbReference type="HOGENOM" id="CLU_610686_0_0_7"/>
<reference evidence="8 9" key="2">
    <citation type="submission" date="2013-04" db="EMBL/GenBank/DDBJ databases">
        <title>The Genome Sequence of Bilophila wadsworthia 3_1_6.</title>
        <authorList>
            <consortium name="The Broad Institute Genomics Platform"/>
            <person name="Earl A."/>
            <person name="Ward D."/>
            <person name="Feldgarden M."/>
            <person name="Gevers D."/>
            <person name="Sibley C."/>
            <person name="Strauss J."/>
            <person name="Allen-Vercoe E."/>
            <person name="Walker B."/>
            <person name="Young S."/>
            <person name="Zeng Q."/>
            <person name="Gargeya S."/>
            <person name="Fitzgerald M."/>
            <person name="Haas B."/>
            <person name="Abouelleil A."/>
            <person name="Allen A.W."/>
            <person name="Alvarado L."/>
            <person name="Arachchi H.M."/>
            <person name="Berlin A.M."/>
            <person name="Chapman S.B."/>
            <person name="Gainer-Dewar J."/>
            <person name="Goldberg J."/>
            <person name="Griggs A."/>
            <person name="Gujja S."/>
            <person name="Hansen M."/>
            <person name="Howarth C."/>
            <person name="Imamovic A."/>
            <person name="Ireland A."/>
            <person name="Larimer J."/>
            <person name="McCowan C."/>
            <person name="Murphy C."/>
            <person name="Pearson M."/>
            <person name="Poon T.W."/>
            <person name="Priest M."/>
            <person name="Roberts A."/>
            <person name="Saif S."/>
            <person name="Shea T."/>
            <person name="Sisk P."/>
            <person name="Sykes S."/>
            <person name="Wortman J."/>
            <person name="Nusbaum C."/>
            <person name="Birren B."/>
        </authorList>
    </citation>
    <scope>NUCLEOTIDE SEQUENCE [LARGE SCALE GENOMIC DNA]</scope>
    <source>
        <strain evidence="8 9">3_1_6</strain>
    </source>
</reference>
<evidence type="ECO:0000256" key="4">
    <source>
        <dbReference type="ARBA" id="ARBA00022807"/>
    </source>
</evidence>
<dbReference type="OrthoDB" id="9807055at2"/>
<gene>
    <name evidence="8" type="ORF">HMPREF0179_00223</name>
</gene>
<dbReference type="STRING" id="563192.HMPREF0179_00223"/>
<dbReference type="GO" id="GO:0006508">
    <property type="term" value="P:proteolysis"/>
    <property type="evidence" value="ECO:0007669"/>
    <property type="project" value="UniProtKB-KW"/>
</dbReference>
<name>E5Y214_BILW3</name>
<sequence>MKARHSSICTVALLVAAIALSGCSSKKLQPAFEPVYDDPYSFEAYLENRKKADRSSMSQEERFAYDNRTASLSTMRESGIPLPNLHLIEQAKTALGTPYVPGGTDTQGFDCSGFVQWAYRNVGVTLPRTAREQSVMGRPIKSGSMMAGDIVAFNHPQRGYHTGIYLGGGSFIHSPGRGKSVSIAALSDPYFSSTFIGARRVQSKESDAEAIKKLMALDSRKPTLTHKAALASNQKRSATRKQTPAAVAEHRTQADTRRKASAPPAKQEPAQNKKNGGPAVAARKQTTPSQATAKAATKTIPPKKETPGKQAAQAPTPPKGAVPAKNTPVSEPAKAKAAPAKAGKEGKAAQPVAGKKAVPAKADGKTTATAKAPVKTKAEQPKAATQTAQTTATAPAKAAQTQKPAQNSKASAKAPTNSASVKARATQAKPEKAAPKQPAKTAQQKSGK</sequence>
<dbReference type="InterPro" id="IPR038765">
    <property type="entry name" value="Papain-like_cys_pep_sf"/>
</dbReference>
<feature type="compositionally biased region" description="Low complexity" evidence="5">
    <location>
        <begin position="331"/>
        <end position="341"/>
    </location>
</feature>